<dbReference type="GO" id="GO:0016020">
    <property type="term" value="C:membrane"/>
    <property type="evidence" value="ECO:0007669"/>
    <property type="project" value="InterPro"/>
</dbReference>
<feature type="transmembrane region" description="Helical" evidence="3">
    <location>
        <begin position="6"/>
        <end position="25"/>
    </location>
</feature>
<dbReference type="EMBL" id="JRPL02000016">
    <property type="protein sequence ID" value="TLD82767.1"/>
    <property type="molecule type" value="Genomic_DNA"/>
</dbReference>
<dbReference type="SMART" id="SM00283">
    <property type="entry name" value="MA"/>
    <property type="match status" value="1"/>
</dbReference>
<dbReference type="RefSeq" id="WP_138069888.1">
    <property type="nucleotide sequence ID" value="NZ_JRPL02000016.1"/>
</dbReference>
<keyword evidence="3" id="KW-0812">Transmembrane</keyword>
<dbReference type="PROSITE" id="PS50111">
    <property type="entry name" value="CHEMOTAXIS_TRANSDUC_2"/>
    <property type="match status" value="1"/>
</dbReference>
<dbReference type="InterPro" id="IPR029151">
    <property type="entry name" value="Sensor-like_sf"/>
</dbReference>
<keyword evidence="3" id="KW-0472">Membrane</keyword>
<protein>
    <submittedName>
        <fullName evidence="5">Methyl-accepting chemotaxis protein</fullName>
    </submittedName>
</protein>
<evidence type="ECO:0000256" key="3">
    <source>
        <dbReference type="SAM" id="Phobius"/>
    </source>
</evidence>
<dbReference type="PANTHER" id="PTHR32089">
    <property type="entry name" value="METHYL-ACCEPTING CHEMOTAXIS PROTEIN MCPB"/>
    <property type="match status" value="1"/>
</dbReference>
<dbReference type="SUPFAM" id="SSF103190">
    <property type="entry name" value="Sensory domain-like"/>
    <property type="match status" value="1"/>
</dbReference>
<evidence type="ECO:0000313" key="6">
    <source>
        <dbReference type="Proteomes" id="UP000029878"/>
    </source>
</evidence>
<feature type="transmembrane region" description="Helical" evidence="3">
    <location>
        <begin position="300"/>
        <end position="322"/>
    </location>
</feature>
<dbReference type="Gene3D" id="1.20.120.1530">
    <property type="match status" value="1"/>
</dbReference>
<evidence type="ECO:0000313" key="5">
    <source>
        <dbReference type="EMBL" id="TLD82767.1"/>
    </source>
</evidence>
<dbReference type="GO" id="GO:0007165">
    <property type="term" value="P:signal transduction"/>
    <property type="evidence" value="ECO:0007669"/>
    <property type="project" value="UniProtKB-KW"/>
</dbReference>
<organism evidence="5 6">
    <name type="scientific">Helicobacter trogontum</name>
    <dbReference type="NCBI Taxonomy" id="50960"/>
    <lineage>
        <taxon>Bacteria</taxon>
        <taxon>Pseudomonadati</taxon>
        <taxon>Campylobacterota</taxon>
        <taxon>Epsilonproteobacteria</taxon>
        <taxon>Campylobacterales</taxon>
        <taxon>Helicobacteraceae</taxon>
        <taxon>Helicobacter</taxon>
    </lineage>
</organism>
<sequence>MSIKTKVALIAVAVIMFGIIALSMITMTMQKRQSMEDATLSQAYELRVVNLILQDFNQKYATALKGLADSINALPLSTFEDEDVAIRAVGHLLQLHRHSTSTLNSYVGFPSGVVVESEDGTDKQGLPYRMRGGKYTSDYNAAQRPWYIGAVAKNGLYQTEVYEDSITGKPHITYAYPIVKDSRVVAVVGVDILLSTLQDYFIFLGEKNESHMFVLDDKNIPYLATNTEIIMKKNPIFDEVVERSAKMEEYVPFKIEDNGVTRLAQCKTSHDKIFSPYTLCSFEKLDDIEGPIEMHGYTQIGIGIFFALFASAVLFGLVSFFLRPITQIQQCLIDFFAFLNHERTNARTINITSVDEFGVMARAINDNIEKTKLGLESDKALVAESLQVIDRAKQGHADRLIEQKGNSPQLNELRDSVNELLNLLAVGVGKNLNEINRVFESYTKLDFTTEVKDASGRVDIVTNTLGEEIRKMLYTSQGFAKELESKSKDLEEAVTALTQSSNTQASSLQQTAASVEEITSSMQNVSGRTNEVITQSEDIKNVIGIIRDIADQTNLLALNAAIEAARAGEHGRGFAVVADEVRKLAERTQKSLGEIEANTNILVQSINDMAESIKEQAQGISQINESISQLEQTTQQNVVIANQSQEISNAIDSVAVKILEDVNRKKF</sequence>
<dbReference type="CDD" id="cd12913">
    <property type="entry name" value="PDC1_MCP_like"/>
    <property type="match status" value="1"/>
</dbReference>
<reference evidence="5 6" key="1">
    <citation type="journal article" date="2014" name="Genome Announc.">
        <title>Draft genome sequences of eight enterohepatic helicobacter species isolated from both laboratory and wild rodents.</title>
        <authorList>
            <person name="Sheh A."/>
            <person name="Shen Z."/>
            <person name="Fox J.G."/>
        </authorList>
    </citation>
    <scope>NUCLEOTIDE SEQUENCE [LARGE SCALE GENOMIC DNA]</scope>
    <source>
        <strain evidence="5 6">ATCC 700114</strain>
    </source>
</reference>
<dbReference type="Gene3D" id="3.30.450.20">
    <property type="entry name" value="PAS domain"/>
    <property type="match status" value="2"/>
</dbReference>
<dbReference type="Proteomes" id="UP000029878">
    <property type="component" value="Unassembled WGS sequence"/>
</dbReference>
<evidence type="ECO:0000256" key="2">
    <source>
        <dbReference type="PROSITE-ProRule" id="PRU00284"/>
    </source>
</evidence>
<evidence type="ECO:0000256" key="1">
    <source>
        <dbReference type="ARBA" id="ARBA00023224"/>
    </source>
</evidence>
<comment type="caution">
    <text evidence="5">The sequence shown here is derived from an EMBL/GenBank/DDBJ whole genome shotgun (WGS) entry which is preliminary data.</text>
</comment>
<keyword evidence="3" id="KW-1133">Transmembrane helix</keyword>
<dbReference type="Gene3D" id="1.10.287.950">
    <property type="entry name" value="Methyl-accepting chemotaxis protein"/>
    <property type="match status" value="1"/>
</dbReference>
<dbReference type="PANTHER" id="PTHR32089:SF112">
    <property type="entry name" value="LYSOZYME-LIKE PROTEIN-RELATED"/>
    <property type="match status" value="1"/>
</dbReference>
<dbReference type="InterPro" id="IPR004089">
    <property type="entry name" value="MCPsignal_dom"/>
</dbReference>
<accession>A0A4U8SA88</accession>
<proteinExistence type="predicted"/>
<dbReference type="Pfam" id="PF00015">
    <property type="entry name" value="MCPsignal"/>
    <property type="match status" value="1"/>
</dbReference>
<dbReference type="SUPFAM" id="SSF58104">
    <property type="entry name" value="Methyl-accepting chemotaxis protein (MCP) signaling domain"/>
    <property type="match status" value="1"/>
</dbReference>
<dbReference type="Pfam" id="PF22673">
    <property type="entry name" value="MCP-like_PDC_1"/>
    <property type="match status" value="1"/>
</dbReference>
<dbReference type="OrthoDB" id="5348717at2"/>
<keyword evidence="1 2" id="KW-0807">Transducer</keyword>
<name>A0A4U8SA88_9HELI</name>
<gene>
    <name evidence="5" type="ORF">LS81_007075</name>
</gene>
<feature type="domain" description="Methyl-accepting transducer" evidence="4">
    <location>
        <begin position="447"/>
        <end position="667"/>
    </location>
</feature>
<evidence type="ECO:0000259" key="4">
    <source>
        <dbReference type="PROSITE" id="PS50111"/>
    </source>
</evidence>
<dbReference type="AlphaFoldDB" id="A0A4U8SA88"/>